<evidence type="ECO:0000313" key="12">
    <source>
        <dbReference type="Proteomes" id="UP000694941"/>
    </source>
</evidence>
<evidence type="ECO:0000256" key="5">
    <source>
        <dbReference type="ARBA" id="ARBA00023040"/>
    </source>
</evidence>
<evidence type="ECO:0000256" key="2">
    <source>
        <dbReference type="ARBA" id="ARBA00022475"/>
    </source>
</evidence>
<dbReference type="PRINTS" id="PR00237">
    <property type="entry name" value="GPCRRHODOPSN"/>
</dbReference>
<feature type="transmembrane region" description="Helical" evidence="10">
    <location>
        <begin position="226"/>
        <end position="247"/>
    </location>
</feature>
<name>A0ABM1SBK7_LIMPO</name>
<organism evidence="12 13">
    <name type="scientific">Limulus polyphemus</name>
    <name type="common">Atlantic horseshoe crab</name>
    <dbReference type="NCBI Taxonomy" id="6850"/>
    <lineage>
        <taxon>Eukaryota</taxon>
        <taxon>Metazoa</taxon>
        <taxon>Ecdysozoa</taxon>
        <taxon>Arthropoda</taxon>
        <taxon>Chelicerata</taxon>
        <taxon>Merostomata</taxon>
        <taxon>Xiphosura</taxon>
        <taxon>Limulidae</taxon>
        <taxon>Limulus</taxon>
    </lineage>
</organism>
<evidence type="ECO:0000256" key="9">
    <source>
        <dbReference type="ARBA" id="ARBA00023224"/>
    </source>
</evidence>
<keyword evidence="6 10" id="KW-0472">Membrane</keyword>
<keyword evidence="4 10" id="KW-1133">Transmembrane helix</keyword>
<dbReference type="Proteomes" id="UP000694941">
    <property type="component" value="Unplaced"/>
</dbReference>
<dbReference type="GeneID" id="106458727"/>
<dbReference type="SUPFAM" id="SSF81321">
    <property type="entry name" value="Family A G protein-coupled receptor-like"/>
    <property type="match status" value="1"/>
</dbReference>
<comment type="similarity">
    <text evidence="10">Belongs to the G-protein coupled receptor 1 family. Vasopressin/oxytocin receptor subfamily.</text>
</comment>
<keyword evidence="12" id="KW-1185">Reference proteome</keyword>
<evidence type="ECO:0000256" key="6">
    <source>
        <dbReference type="ARBA" id="ARBA00023136"/>
    </source>
</evidence>
<evidence type="ECO:0000256" key="3">
    <source>
        <dbReference type="ARBA" id="ARBA00022692"/>
    </source>
</evidence>
<keyword evidence="5 10" id="KW-0297">G-protein coupled receptor</keyword>
<accession>A0ABM1SBK7</accession>
<comment type="subcellular location">
    <subcellularLocation>
        <location evidence="1 10">Cell membrane</location>
        <topology evidence="1 10">Multi-pass membrane protein</topology>
    </subcellularLocation>
</comment>
<dbReference type="InterPro" id="IPR017452">
    <property type="entry name" value="GPCR_Rhodpsn_7TM"/>
</dbReference>
<dbReference type="PRINTS" id="PR00896">
    <property type="entry name" value="VASOPRESSINR"/>
</dbReference>
<feature type="transmembrane region" description="Helical" evidence="10">
    <location>
        <begin position="25"/>
        <end position="43"/>
    </location>
</feature>
<protein>
    <submittedName>
        <fullName evidence="13">Cardioacceleratory peptide receptor-like isoform X1</fullName>
    </submittedName>
</protein>
<dbReference type="RefSeq" id="XP_022241012.1">
    <property type="nucleotide sequence ID" value="XM_022385304.1"/>
</dbReference>
<keyword evidence="3 10" id="KW-0812">Transmembrane</keyword>
<dbReference type="InterPro" id="IPR000276">
    <property type="entry name" value="GPCR_Rhodpsn"/>
</dbReference>
<evidence type="ECO:0000256" key="7">
    <source>
        <dbReference type="ARBA" id="ARBA00023170"/>
    </source>
</evidence>
<keyword evidence="9 10" id="KW-0807">Transducer</keyword>
<comment type="caution">
    <text evidence="10">Lacks conserved residue(s) required for the propagation of feature annotation.</text>
</comment>
<dbReference type="PROSITE" id="PS50262">
    <property type="entry name" value="G_PROTEIN_RECEP_F1_2"/>
    <property type="match status" value="1"/>
</dbReference>
<dbReference type="Gene3D" id="1.20.1070.10">
    <property type="entry name" value="Rhodopsin 7-helix transmembrane proteins"/>
    <property type="match status" value="1"/>
</dbReference>
<evidence type="ECO:0000256" key="4">
    <source>
        <dbReference type="ARBA" id="ARBA00022989"/>
    </source>
</evidence>
<feature type="transmembrane region" description="Helical" evidence="10">
    <location>
        <begin position="105"/>
        <end position="125"/>
    </location>
</feature>
<dbReference type="Pfam" id="PF00001">
    <property type="entry name" value="7tm_1"/>
    <property type="match status" value="1"/>
</dbReference>
<gene>
    <name evidence="13" type="primary">LOC106458727</name>
</gene>
<evidence type="ECO:0000256" key="1">
    <source>
        <dbReference type="ARBA" id="ARBA00004651"/>
    </source>
</evidence>
<feature type="domain" description="G-protein coupled receptors family 1 profile" evidence="11">
    <location>
        <begin position="5"/>
        <end position="284"/>
    </location>
</feature>
<proteinExistence type="inferred from homology"/>
<keyword evidence="2" id="KW-1003">Cell membrane</keyword>
<evidence type="ECO:0000256" key="10">
    <source>
        <dbReference type="RuleBase" id="RU046427"/>
    </source>
</evidence>
<keyword evidence="7 10" id="KW-0675">Receptor</keyword>
<dbReference type="PANTHER" id="PTHR24224">
    <property type="entry name" value="CARDIOACCELERATORY PEPTIDE RECEPTOR-RELATED"/>
    <property type="match status" value="1"/>
</dbReference>
<dbReference type="InterPro" id="IPR001817">
    <property type="entry name" value="Vasoprsn_rcpt"/>
</dbReference>
<feature type="transmembrane region" description="Helical" evidence="10">
    <location>
        <begin position="63"/>
        <end position="84"/>
    </location>
</feature>
<dbReference type="InterPro" id="IPR052665">
    <property type="entry name" value="Neuropeptide-GPCR"/>
</dbReference>
<keyword evidence="8 10" id="KW-0325">Glycoprotein</keyword>
<dbReference type="PANTHER" id="PTHR24224:SF6">
    <property type="entry name" value="CARDIOACCELERATORY PEPTIDE RECEPTOR-RELATED"/>
    <property type="match status" value="1"/>
</dbReference>
<feature type="transmembrane region" description="Helical" evidence="10">
    <location>
        <begin position="145"/>
        <end position="176"/>
    </location>
</feature>
<evidence type="ECO:0000256" key="8">
    <source>
        <dbReference type="ARBA" id="ARBA00023180"/>
    </source>
</evidence>
<feature type="transmembrane region" description="Helical" evidence="10">
    <location>
        <begin position="267"/>
        <end position="287"/>
    </location>
</feature>
<dbReference type="PROSITE" id="PS00237">
    <property type="entry name" value="G_PROTEIN_RECEP_F1_1"/>
    <property type="match status" value="1"/>
</dbReference>
<sequence>MIVLGNGCVLVALLLSSNRKSRMNFFIMHLAVADMTVGLVSVLTDIVWRITIEFHVGNIGCKVIKYLQILVTYSSTYVLVALSIDRYDAIINPMKFSGGWKRARLLVISAWVLSAVASGPSLFLYNESKKSGKFQCWAELQPWQWKIYFTLVAISVFFLPALIISICYAVIVWTIWTKSGPMNYSKQKRTTFSSKGSTMKYRMPVSEGEHRRVSSRGIIPRAKVKTVKMTIVIVLVFILCWSPYFVYDLLQVFGYIRHNQTTIAVSTFVQSLAPLNSAANPIIYCFFTTTLYRNLRKLPFCNWLARNICVCFPSMQRPLRDTTFYRTSENTMTESLTKSSRRYSASQFSLKCNPSNNVTLKRHIVDKNGTRTSFLRTSQNQTCSNV</sequence>
<reference evidence="13" key="1">
    <citation type="submission" date="2025-08" db="UniProtKB">
        <authorList>
            <consortium name="RefSeq"/>
        </authorList>
    </citation>
    <scope>IDENTIFICATION</scope>
    <source>
        <tissue evidence="13">Muscle</tissue>
    </source>
</reference>
<evidence type="ECO:0000313" key="13">
    <source>
        <dbReference type="RefSeq" id="XP_022241012.1"/>
    </source>
</evidence>
<evidence type="ECO:0000259" key="11">
    <source>
        <dbReference type="PROSITE" id="PS50262"/>
    </source>
</evidence>